<evidence type="ECO:0000313" key="3">
    <source>
        <dbReference type="Proteomes" id="UP000467841"/>
    </source>
</evidence>
<proteinExistence type="predicted"/>
<name>A0A6D2HII0_9BRAS</name>
<evidence type="ECO:0008006" key="4">
    <source>
        <dbReference type="Google" id="ProtNLM"/>
    </source>
</evidence>
<keyword evidence="1" id="KW-0732">Signal</keyword>
<dbReference type="AlphaFoldDB" id="A0A6D2HII0"/>
<dbReference type="Proteomes" id="UP000467841">
    <property type="component" value="Unassembled WGS sequence"/>
</dbReference>
<comment type="caution">
    <text evidence="2">The sequence shown here is derived from an EMBL/GenBank/DDBJ whole genome shotgun (WGS) entry which is preliminary data.</text>
</comment>
<organism evidence="2 3">
    <name type="scientific">Microthlaspi erraticum</name>
    <dbReference type="NCBI Taxonomy" id="1685480"/>
    <lineage>
        <taxon>Eukaryota</taxon>
        <taxon>Viridiplantae</taxon>
        <taxon>Streptophyta</taxon>
        <taxon>Embryophyta</taxon>
        <taxon>Tracheophyta</taxon>
        <taxon>Spermatophyta</taxon>
        <taxon>Magnoliopsida</taxon>
        <taxon>eudicotyledons</taxon>
        <taxon>Gunneridae</taxon>
        <taxon>Pentapetalae</taxon>
        <taxon>rosids</taxon>
        <taxon>malvids</taxon>
        <taxon>Brassicales</taxon>
        <taxon>Brassicaceae</taxon>
        <taxon>Coluteocarpeae</taxon>
        <taxon>Microthlaspi</taxon>
    </lineage>
</organism>
<gene>
    <name evidence="2" type="ORF">MERR_LOCUS1821</name>
</gene>
<feature type="chain" id="PRO_5025462237" description="FBD domain-containing protein" evidence="1">
    <location>
        <begin position="22"/>
        <end position="258"/>
    </location>
</feature>
<accession>A0A6D2HII0</accession>
<protein>
    <recommendedName>
        <fullName evidence="4">FBD domain-containing protein</fullName>
    </recommendedName>
</protein>
<sequence length="258" mass="29195">MKGYISSLVAVIIRLTHVLECVHLLNLSNSDIKRIPDCILPSSLWRLNAADCGSLKSVSFSFYENYCVQSEKEAIRVSSFFNHPTREVLFRNCTKLDEEARRLLIQGWDFMKVVLPGKEIPGEFTHIAKGHSITISSGILSASSSFKACILLSPALPIKTVNRIHIIHCRLRSKGLLINELRFSEHYRPPCPQFLTEQLFVFSGRLFKEYLDDATTSEIQFEVSCRDIDKIVECGVQIFSSNSSRKCKEHNDGVILGL</sequence>
<reference evidence="2" key="1">
    <citation type="submission" date="2020-01" db="EMBL/GenBank/DDBJ databases">
        <authorList>
            <person name="Mishra B."/>
        </authorList>
    </citation>
    <scope>NUCLEOTIDE SEQUENCE [LARGE SCALE GENOMIC DNA]</scope>
</reference>
<keyword evidence="3" id="KW-1185">Reference proteome</keyword>
<evidence type="ECO:0000313" key="2">
    <source>
        <dbReference type="EMBL" id="CAA7014586.1"/>
    </source>
</evidence>
<feature type="signal peptide" evidence="1">
    <location>
        <begin position="1"/>
        <end position="21"/>
    </location>
</feature>
<dbReference type="OrthoDB" id="1034734at2759"/>
<evidence type="ECO:0000256" key="1">
    <source>
        <dbReference type="SAM" id="SignalP"/>
    </source>
</evidence>
<dbReference type="EMBL" id="CACVBM020000111">
    <property type="protein sequence ID" value="CAA7014586.1"/>
    <property type="molecule type" value="Genomic_DNA"/>
</dbReference>